<sequence length="61" mass="7098">MARPARRHPDQLPLWWWCGICGGPHYGLVPGEHSSCRAALSRWFRDDNLEVWDDEPNRAVL</sequence>
<proteinExistence type="predicted"/>
<dbReference type="RefSeq" id="WP_133427048.1">
    <property type="nucleotide sequence ID" value="NZ_SDLO01000010.1"/>
</dbReference>
<evidence type="ECO:0000313" key="1">
    <source>
        <dbReference type="EMBL" id="TDK88666.1"/>
    </source>
</evidence>
<dbReference type="Proteomes" id="UP000294929">
    <property type="component" value="Unassembled WGS sequence"/>
</dbReference>
<dbReference type="EMBL" id="SDLO01000010">
    <property type="protein sequence ID" value="TDK88666.1"/>
    <property type="molecule type" value="Genomic_DNA"/>
</dbReference>
<evidence type="ECO:0000313" key="2">
    <source>
        <dbReference type="Proteomes" id="UP000294929"/>
    </source>
</evidence>
<organism evidence="1 2">
    <name type="scientific">Mycolicibacterium mucogenicum</name>
    <name type="common">Mycobacterium mucogenicum</name>
    <dbReference type="NCBI Taxonomy" id="56689"/>
    <lineage>
        <taxon>Bacteria</taxon>
        <taxon>Bacillati</taxon>
        <taxon>Actinomycetota</taxon>
        <taxon>Actinomycetes</taxon>
        <taxon>Mycobacteriales</taxon>
        <taxon>Mycobacteriaceae</taxon>
        <taxon>Mycolicibacterium</taxon>
    </lineage>
</organism>
<comment type="caution">
    <text evidence="1">The sequence shown here is derived from an EMBL/GenBank/DDBJ whole genome shotgun (WGS) entry which is preliminary data.</text>
</comment>
<accession>A0A4R5WF74</accession>
<gene>
    <name evidence="1" type="ORF">EUA03_14735</name>
</gene>
<name>A0A4R5WF74_MYCMU</name>
<protein>
    <submittedName>
        <fullName evidence="1">Uncharacterized protein</fullName>
    </submittedName>
</protein>
<dbReference type="AlphaFoldDB" id="A0A4R5WF74"/>
<reference evidence="1 2" key="1">
    <citation type="submission" date="2019-01" db="EMBL/GenBank/DDBJ databases">
        <title>High-quality-draft genome sequences of five non-tuberculosis mycobacteriaceae isolated from a nosocomial environment.</title>
        <authorList>
            <person name="Tiago I."/>
            <person name="Alarico S."/>
            <person name="Pereira S.G."/>
            <person name="Coelho C."/>
            <person name="Maranha A."/>
            <person name="Empadinhas N."/>
        </authorList>
    </citation>
    <scope>NUCLEOTIDE SEQUENCE [LARGE SCALE GENOMIC DNA]</scope>
    <source>
        <strain evidence="1 2">24AIII</strain>
    </source>
</reference>